<dbReference type="GO" id="GO:0006508">
    <property type="term" value="P:proteolysis"/>
    <property type="evidence" value="ECO:0007669"/>
    <property type="project" value="UniProtKB-KW"/>
</dbReference>
<comment type="caution">
    <text evidence="4">The sequence shown here is derived from an EMBL/GenBank/DDBJ whole genome shotgun (WGS) entry which is preliminary data.</text>
</comment>
<dbReference type="GO" id="GO:0004222">
    <property type="term" value="F:metalloendopeptidase activity"/>
    <property type="evidence" value="ECO:0007669"/>
    <property type="project" value="UniProtKB-UniRule"/>
</dbReference>
<dbReference type="PRINTS" id="PR00480">
    <property type="entry name" value="ASTACIN"/>
</dbReference>
<dbReference type="InterPro" id="IPR001506">
    <property type="entry name" value="Peptidase_M12A"/>
</dbReference>
<feature type="binding site" evidence="1">
    <location>
        <position position="76"/>
    </location>
    <ligand>
        <name>Zn(2+)</name>
        <dbReference type="ChEBI" id="CHEBI:29105"/>
        <note>catalytic</note>
    </ligand>
</feature>
<proteinExistence type="predicted"/>
<feature type="domain" description="Peptidase M12A" evidence="3">
    <location>
        <begin position="1"/>
        <end position="160"/>
    </location>
</feature>
<feature type="binding site" evidence="1">
    <location>
        <position position="72"/>
    </location>
    <ligand>
        <name>Zn(2+)</name>
        <dbReference type="ChEBI" id="CHEBI:29105"/>
        <note>catalytic</note>
    </ligand>
</feature>
<dbReference type="InterPro" id="IPR024079">
    <property type="entry name" value="MetalloPept_cat_dom_sf"/>
</dbReference>
<keyword evidence="1 2" id="KW-0479">Metal-binding</keyword>
<dbReference type="SUPFAM" id="SSF55486">
    <property type="entry name" value="Metalloproteases ('zincins'), catalytic domain"/>
    <property type="match status" value="1"/>
</dbReference>
<keyword evidence="1 2" id="KW-0862">Zinc</keyword>
<dbReference type="GO" id="GO:0008270">
    <property type="term" value="F:zinc ion binding"/>
    <property type="evidence" value="ECO:0007669"/>
    <property type="project" value="UniProtKB-UniRule"/>
</dbReference>
<name>A0A484ALN7_DRONA</name>
<dbReference type="InterPro" id="IPR006026">
    <property type="entry name" value="Peptidase_Metallo"/>
</dbReference>
<sequence>IDQQNRNDVLQAFRTLESVSCVVFKEATRDQPDYLNITSDKVGCFAAAGYQGGPQELNLSPDGCFQHGVIVHEVLHSLGFHHQQSTWNRDEYVRIQYENIQENMEYNFRKFRKDEVDNFGEEYDYGSIMHYYATALSKNDKPTIVPLIKGYEKLIGTRLQ</sequence>
<accession>A0A484ALN7</accession>
<protein>
    <recommendedName>
        <fullName evidence="2">Metalloendopeptidase</fullName>
        <ecNumber evidence="2">3.4.24.-</ecNumber>
    </recommendedName>
</protein>
<dbReference type="CDD" id="cd04280">
    <property type="entry name" value="ZnMc_astacin_like"/>
    <property type="match status" value="1"/>
</dbReference>
<keyword evidence="5" id="KW-1185">Reference proteome</keyword>
<dbReference type="PANTHER" id="PTHR10127:SF814">
    <property type="entry name" value="MEPRIN A SUBUNIT BETA"/>
    <property type="match status" value="1"/>
</dbReference>
<feature type="non-terminal residue" evidence="4">
    <location>
        <position position="1"/>
    </location>
</feature>
<keyword evidence="1 2" id="KW-0378">Hydrolase</keyword>
<evidence type="ECO:0000256" key="2">
    <source>
        <dbReference type="RuleBase" id="RU361183"/>
    </source>
</evidence>
<evidence type="ECO:0000256" key="1">
    <source>
        <dbReference type="PROSITE-ProRule" id="PRU01211"/>
    </source>
</evidence>
<evidence type="ECO:0000313" key="4">
    <source>
        <dbReference type="EMBL" id="TDG38079.1"/>
    </source>
</evidence>
<dbReference type="Gene3D" id="3.40.390.10">
    <property type="entry name" value="Collagenase (Catalytic Domain)"/>
    <property type="match status" value="1"/>
</dbReference>
<keyword evidence="1 2" id="KW-0645">Protease</keyword>
<dbReference type="Pfam" id="PF01400">
    <property type="entry name" value="Astacin"/>
    <property type="match status" value="1"/>
</dbReference>
<organism evidence="4 5">
    <name type="scientific">Drosophila navojoa</name>
    <name type="common">Fruit fly</name>
    <dbReference type="NCBI Taxonomy" id="7232"/>
    <lineage>
        <taxon>Eukaryota</taxon>
        <taxon>Metazoa</taxon>
        <taxon>Ecdysozoa</taxon>
        <taxon>Arthropoda</taxon>
        <taxon>Hexapoda</taxon>
        <taxon>Insecta</taxon>
        <taxon>Pterygota</taxon>
        <taxon>Neoptera</taxon>
        <taxon>Endopterygota</taxon>
        <taxon>Diptera</taxon>
        <taxon>Brachycera</taxon>
        <taxon>Muscomorpha</taxon>
        <taxon>Ephydroidea</taxon>
        <taxon>Drosophilidae</taxon>
        <taxon>Drosophila</taxon>
    </lineage>
</organism>
<dbReference type="OMA" id="HICGLWH"/>
<feature type="active site" evidence="1">
    <location>
        <position position="73"/>
    </location>
</feature>
<feature type="non-terminal residue" evidence="4">
    <location>
        <position position="160"/>
    </location>
</feature>
<dbReference type="EMBL" id="LSRL02013126">
    <property type="protein sequence ID" value="TDG38079.1"/>
    <property type="molecule type" value="Genomic_DNA"/>
</dbReference>
<comment type="caution">
    <text evidence="1">Lacks conserved residue(s) required for the propagation of feature annotation.</text>
</comment>
<dbReference type="PROSITE" id="PS51864">
    <property type="entry name" value="ASTACIN"/>
    <property type="match status" value="1"/>
</dbReference>
<dbReference type="Proteomes" id="UP000295192">
    <property type="component" value="Unassembled WGS sequence"/>
</dbReference>
<dbReference type="AlphaFoldDB" id="A0A484ALN7"/>
<dbReference type="EC" id="3.4.24.-" evidence="2"/>
<comment type="cofactor">
    <cofactor evidence="1 2">
        <name>Zn(2+)</name>
        <dbReference type="ChEBI" id="CHEBI:29105"/>
    </cofactor>
    <text evidence="1 2">Binds 1 zinc ion per subunit.</text>
</comment>
<feature type="binding site" evidence="1">
    <location>
        <position position="82"/>
    </location>
    <ligand>
        <name>Zn(2+)</name>
        <dbReference type="ChEBI" id="CHEBI:29105"/>
        <note>catalytic</note>
    </ligand>
</feature>
<dbReference type="PANTHER" id="PTHR10127">
    <property type="entry name" value="DISCOIDIN, CUB, EGF, LAMININ , AND ZINC METALLOPROTEASE DOMAIN CONTAINING"/>
    <property type="match status" value="1"/>
</dbReference>
<dbReference type="SMART" id="SM00235">
    <property type="entry name" value="ZnMc"/>
    <property type="match status" value="1"/>
</dbReference>
<reference evidence="4 5" key="1">
    <citation type="journal article" date="2019" name="J. Hered.">
        <title>An Improved Genome Assembly for Drosophila navojoa, the Basal Species in the mojavensis Cluster.</title>
        <authorList>
            <person name="Vanderlinde T."/>
            <person name="Dupim E.G."/>
            <person name="Nazario-Yepiz N.O."/>
            <person name="Carvalho A.B."/>
        </authorList>
    </citation>
    <scope>NUCLEOTIDE SEQUENCE [LARGE SCALE GENOMIC DNA]</scope>
    <source>
        <strain evidence="4">Navoj_Jal97</strain>
        <tissue evidence="4">Whole organism</tissue>
    </source>
</reference>
<keyword evidence="1 2" id="KW-0482">Metalloprotease</keyword>
<evidence type="ECO:0000313" key="5">
    <source>
        <dbReference type="Proteomes" id="UP000295192"/>
    </source>
</evidence>
<evidence type="ECO:0000259" key="3">
    <source>
        <dbReference type="PROSITE" id="PS51864"/>
    </source>
</evidence>
<dbReference type="InterPro" id="IPR034035">
    <property type="entry name" value="Astacin-like_dom"/>
</dbReference>
<dbReference type="OrthoDB" id="291007at2759"/>
<gene>
    <name evidence="4" type="ORF">AWZ03_015499</name>
</gene>